<accession>A0A395M2H1</accession>
<protein>
    <submittedName>
        <fullName evidence="2">Recombinase</fullName>
    </submittedName>
</protein>
<feature type="transmembrane region" description="Helical" evidence="1">
    <location>
        <begin position="23"/>
        <end position="47"/>
    </location>
</feature>
<dbReference type="InterPro" id="IPR011385">
    <property type="entry name" value="Site-sp_rcmbase"/>
</dbReference>
<sequence length="217" mass="24171">HIATEEKAFYTIASFNPFTTLTVFYAALTGVILYLGSFVSGYCDNFVMYGQLHARIRTHRFWRRFISEKRLDKIGKVLEQNLGAIVGNLFLGFALGLTPIIGQITGLPLDVRHVTIAGGGSAIAFAKIWDKLSAFEITATLLGIFSVGLMNFLVSFGLSLFVAIVSRRVKFKEGRELIRLVGERFKQNPMQFFFPIKSKEISDSNHSTAHSLTPSVK</sequence>
<evidence type="ECO:0000313" key="3">
    <source>
        <dbReference type="Proteomes" id="UP000266389"/>
    </source>
</evidence>
<keyword evidence="1" id="KW-0812">Transmembrane</keyword>
<dbReference type="AlphaFoldDB" id="A0A395M2H1"/>
<proteinExistence type="predicted"/>
<evidence type="ECO:0000313" key="2">
    <source>
        <dbReference type="EMBL" id="RFM24995.1"/>
    </source>
</evidence>
<reference evidence="2 3" key="1">
    <citation type="journal article" date="2011" name="ISME J.">
        <title>Community ecology of hot spring cyanobacterial mats: predominant populations and their functional potential.</title>
        <authorList>
            <person name="Klatt C.G."/>
            <person name="Wood J.M."/>
            <person name="Rusch D.B."/>
            <person name="Bateson M.M."/>
            <person name="Hamamura N."/>
            <person name="Heidelberg J.F."/>
            <person name="Grossman A.R."/>
            <person name="Bhaya D."/>
            <person name="Cohan F.M."/>
            <person name="Kuhl M."/>
            <person name="Bryant D.A."/>
            <person name="Ward D.M."/>
        </authorList>
    </citation>
    <scope>NUCLEOTIDE SEQUENCE [LARGE SCALE GENOMIC DNA]</scope>
    <source>
        <strain evidence="2">OS</strain>
    </source>
</reference>
<keyword evidence="1" id="KW-0472">Membrane</keyword>
<evidence type="ECO:0000256" key="1">
    <source>
        <dbReference type="SAM" id="Phobius"/>
    </source>
</evidence>
<organism evidence="2 3">
    <name type="scientific">Candidatus Thermochlorobacter aerophilus</name>
    <dbReference type="NCBI Taxonomy" id="1868324"/>
    <lineage>
        <taxon>Bacteria</taxon>
        <taxon>Pseudomonadati</taxon>
        <taxon>Chlorobiota</taxon>
        <taxon>Chlorobiia</taxon>
        <taxon>Chlorobiales</taxon>
        <taxon>Candidatus Thermochlorobacteriaceae</taxon>
        <taxon>Candidatus Thermochlorobacter</taxon>
    </lineage>
</organism>
<gene>
    <name evidence="2" type="ORF">D0433_02930</name>
</gene>
<feature type="transmembrane region" description="Helical" evidence="1">
    <location>
        <begin position="82"/>
        <end position="102"/>
    </location>
</feature>
<dbReference type="Proteomes" id="UP000266389">
    <property type="component" value="Unassembled WGS sequence"/>
</dbReference>
<dbReference type="Pfam" id="PF10136">
    <property type="entry name" value="SpecificRecomb"/>
    <property type="match status" value="1"/>
</dbReference>
<feature type="transmembrane region" description="Helical" evidence="1">
    <location>
        <begin position="139"/>
        <end position="165"/>
    </location>
</feature>
<feature type="non-terminal residue" evidence="2">
    <location>
        <position position="1"/>
    </location>
</feature>
<name>A0A395M2H1_9BACT</name>
<keyword evidence="1" id="KW-1133">Transmembrane helix</keyword>
<dbReference type="EMBL" id="PHFL01000012">
    <property type="protein sequence ID" value="RFM24995.1"/>
    <property type="molecule type" value="Genomic_DNA"/>
</dbReference>
<comment type="caution">
    <text evidence="2">The sequence shown here is derived from an EMBL/GenBank/DDBJ whole genome shotgun (WGS) entry which is preliminary data.</text>
</comment>